<evidence type="ECO:0008006" key="3">
    <source>
        <dbReference type="Google" id="ProtNLM"/>
    </source>
</evidence>
<dbReference type="Gene3D" id="3.10.450.50">
    <property type="match status" value="1"/>
</dbReference>
<dbReference type="EMBL" id="JAERQJ010000004">
    <property type="protein sequence ID" value="MBL0684366.1"/>
    <property type="molecule type" value="Genomic_DNA"/>
</dbReference>
<comment type="caution">
    <text evidence="1">The sequence shown here is derived from an EMBL/GenBank/DDBJ whole genome shotgun (WGS) entry which is preliminary data.</text>
</comment>
<dbReference type="AlphaFoldDB" id="A0A936ZXZ8"/>
<reference evidence="1" key="1">
    <citation type="submission" date="2021-01" db="EMBL/GenBank/DDBJ databases">
        <authorList>
            <person name="Zhong Y.L."/>
        </authorList>
    </citation>
    <scope>NUCLEOTIDE SEQUENCE</scope>
    <source>
        <strain evidence="1">KCTC 23302</strain>
    </source>
</reference>
<protein>
    <recommendedName>
        <fullName evidence="3">Nuclear transport factor 2 family protein</fullName>
    </recommendedName>
</protein>
<dbReference type="RefSeq" id="WP_201920403.1">
    <property type="nucleotide sequence ID" value="NZ_BAABAX010000003.1"/>
</dbReference>
<keyword evidence="2" id="KW-1185">Reference proteome</keyword>
<dbReference type="InterPro" id="IPR032710">
    <property type="entry name" value="NTF2-like_dom_sf"/>
</dbReference>
<name>A0A936ZXZ8_9FLAO</name>
<organism evidence="1 2">
    <name type="scientific">Aquimarina mytili</name>
    <dbReference type="NCBI Taxonomy" id="874423"/>
    <lineage>
        <taxon>Bacteria</taxon>
        <taxon>Pseudomonadati</taxon>
        <taxon>Bacteroidota</taxon>
        <taxon>Flavobacteriia</taxon>
        <taxon>Flavobacteriales</taxon>
        <taxon>Flavobacteriaceae</taxon>
        <taxon>Aquimarina</taxon>
    </lineage>
</organism>
<evidence type="ECO:0000313" key="1">
    <source>
        <dbReference type="EMBL" id="MBL0684366.1"/>
    </source>
</evidence>
<gene>
    <name evidence="1" type="ORF">JJQ60_12635</name>
</gene>
<proteinExistence type="predicted"/>
<dbReference type="Proteomes" id="UP000651057">
    <property type="component" value="Unassembled WGS sequence"/>
</dbReference>
<evidence type="ECO:0000313" key="2">
    <source>
        <dbReference type="Proteomes" id="UP000651057"/>
    </source>
</evidence>
<dbReference type="SUPFAM" id="SSF54427">
    <property type="entry name" value="NTF2-like"/>
    <property type="match status" value="1"/>
</dbReference>
<accession>A0A936ZXZ8</accession>
<sequence>MNIKEQVKKMDAIVSQGAIVDAVKQFFAENATTSDYGSTATGNKSQMVEKMENFAGAIAKVNGIKHHHSIVDGNVSASEFTFDFDMKDNSKIYWHEIIRRVWNDEGKVVQEEYFNAQ</sequence>